<proteinExistence type="inferred from homology"/>
<organism evidence="9 10">
    <name type="scientific">Nocardia albiluteola</name>
    <dbReference type="NCBI Taxonomy" id="2842303"/>
    <lineage>
        <taxon>Bacteria</taxon>
        <taxon>Bacillati</taxon>
        <taxon>Actinomycetota</taxon>
        <taxon>Actinomycetes</taxon>
        <taxon>Mycobacteriales</taxon>
        <taxon>Nocardiaceae</taxon>
        <taxon>Nocardia</taxon>
    </lineage>
</organism>
<dbReference type="RefSeq" id="WP_215923230.1">
    <property type="nucleotide sequence ID" value="NZ_JAHKNI010000019.1"/>
</dbReference>
<evidence type="ECO:0000256" key="1">
    <source>
        <dbReference type="ARBA" id="ARBA00004651"/>
    </source>
</evidence>
<evidence type="ECO:0000313" key="9">
    <source>
        <dbReference type="EMBL" id="MBU3067141.1"/>
    </source>
</evidence>
<sequence>MTTTTSPAETIDTASTSDSRTGTSGSDIGLLILRVGFGALLVVHGTQKLFGWFGGYGLTATAGAFGQMGYTPGRFFATLAGLSEVTGGALLVLGLLTPLGAAIALGTMINAIHTTWDLGFAKGYELPLVYAIAVTAIAFTGAGRLSLDHGRPWRRQGALWGAAAVVLAVVAALITLAVK</sequence>
<dbReference type="InterPro" id="IPR032808">
    <property type="entry name" value="DoxX"/>
</dbReference>
<keyword evidence="4 8" id="KW-0812">Transmembrane</keyword>
<evidence type="ECO:0000256" key="6">
    <source>
        <dbReference type="ARBA" id="ARBA00023136"/>
    </source>
</evidence>
<comment type="subcellular location">
    <subcellularLocation>
        <location evidence="1">Cell membrane</location>
        <topology evidence="1">Multi-pass membrane protein</topology>
    </subcellularLocation>
</comment>
<dbReference type="PANTHER" id="PTHR33452:SF1">
    <property type="entry name" value="INNER MEMBRANE PROTEIN YPHA-RELATED"/>
    <property type="match status" value="1"/>
</dbReference>
<feature type="compositionally biased region" description="Low complexity" evidence="7">
    <location>
        <begin position="12"/>
        <end position="23"/>
    </location>
</feature>
<comment type="similarity">
    <text evidence="2">Belongs to the DoxX family.</text>
</comment>
<evidence type="ECO:0000256" key="5">
    <source>
        <dbReference type="ARBA" id="ARBA00022989"/>
    </source>
</evidence>
<dbReference type="EMBL" id="JAHKNI010000019">
    <property type="protein sequence ID" value="MBU3067141.1"/>
    <property type="molecule type" value="Genomic_DNA"/>
</dbReference>
<feature type="transmembrane region" description="Helical" evidence="8">
    <location>
        <begin position="25"/>
        <end position="43"/>
    </location>
</feature>
<feature type="transmembrane region" description="Helical" evidence="8">
    <location>
        <begin position="50"/>
        <end position="70"/>
    </location>
</feature>
<dbReference type="InterPro" id="IPR051907">
    <property type="entry name" value="DoxX-like_oxidoreductase"/>
</dbReference>
<feature type="transmembrane region" description="Helical" evidence="8">
    <location>
        <begin position="157"/>
        <end position="178"/>
    </location>
</feature>
<comment type="caution">
    <text evidence="9">The sequence shown here is derived from an EMBL/GenBank/DDBJ whole genome shotgun (WGS) entry which is preliminary data.</text>
</comment>
<name>A0ABS6BBJ9_9NOCA</name>
<protein>
    <submittedName>
        <fullName evidence="9">DoxX family protein</fullName>
    </submittedName>
</protein>
<gene>
    <name evidence="9" type="ORF">KO481_37180</name>
</gene>
<feature type="transmembrane region" description="Helical" evidence="8">
    <location>
        <begin position="90"/>
        <end position="112"/>
    </location>
</feature>
<keyword evidence="10" id="KW-1185">Reference proteome</keyword>
<feature type="region of interest" description="Disordered" evidence="7">
    <location>
        <begin position="1"/>
        <end position="23"/>
    </location>
</feature>
<evidence type="ECO:0000256" key="7">
    <source>
        <dbReference type="SAM" id="MobiDB-lite"/>
    </source>
</evidence>
<keyword evidence="5 8" id="KW-1133">Transmembrane helix</keyword>
<accession>A0ABS6BBJ9</accession>
<reference evidence="9 10" key="1">
    <citation type="submission" date="2021-06" db="EMBL/GenBank/DDBJ databases">
        <title>Actinomycetes sequencing.</title>
        <authorList>
            <person name="Shan Q."/>
        </authorList>
    </citation>
    <scope>NUCLEOTIDE SEQUENCE [LARGE SCALE GENOMIC DNA]</scope>
    <source>
        <strain evidence="9 10">NEAU-G5</strain>
    </source>
</reference>
<evidence type="ECO:0000256" key="4">
    <source>
        <dbReference type="ARBA" id="ARBA00022692"/>
    </source>
</evidence>
<dbReference type="PANTHER" id="PTHR33452">
    <property type="entry name" value="OXIDOREDUCTASE CATD-RELATED"/>
    <property type="match status" value="1"/>
</dbReference>
<keyword evidence="6 8" id="KW-0472">Membrane</keyword>
<dbReference type="Pfam" id="PF07681">
    <property type="entry name" value="DoxX"/>
    <property type="match status" value="1"/>
</dbReference>
<evidence type="ECO:0000256" key="2">
    <source>
        <dbReference type="ARBA" id="ARBA00006679"/>
    </source>
</evidence>
<dbReference type="Proteomes" id="UP000733379">
    <property type="component" value="Unassembled WGS sequence"/>
</dbReference>
<feature type="transmembrane region" description="Helical" evidence="8">
    <location>
        <begin position="124"/>
        <end position="145"/>
    </location>
</feature>
<evidence type="ECO:0000256" key="8">
    <source>
        <dbReference type="SAM" id="Phobius"/>
    </source>
</evidence>
<keyword evidence="3" id="KW-1003">Cell membrane</keyword>
<evidence type="ECO:0000313" key="10">
    <source>
        <dbReference type="Proteomes" id="UP000733379"/>
    </source>
</evidence>
<evidence type="ECO:0000256" key="3">
    <source>
        <dbReference type="ARBA" id="ARBA00022475"/>
    </source>
</evidence>